<evidence type="ECO:0000256" key="3">
    <source>
        <dbReference type="ARBA" id="ARBA00022448"/>
    </source>
</evidence>
<keyword evidence="5 8" id="KW-0812">Transmembrane</keyword>
<sequence>MQPSDSDRYLGFAALALLIVGCVVVLHAFLTALLWAVILVSVTWPAFAHLDRWLGHRRNFSALAMTCVVSLVMIAPFAVVTLGLVDNATQLSAAIGGQLERGLPDAPAWLIQIPLVGASLSDYWQNLAHDSSRLTDELQRLLPSAQHALLAAGKTLGSGLMQLTLSVFIAFFLFRDGEEVDRRAIAVASRVAGQRGRYLLEIASNTVTGVVYGILGTALAQGVLAGIGFAIAGVPGALLLGLATFFLSIIPVGPPLIWIGAALWLFQQGDTGWAIFVVLWGFFIVSMVDNIIKPLIISRGSSMPFVLVFLGVLGGVVSFGLIGVFLGPTLLAVGYRLLNEWSSALVEPTNADSPAE</sequence>
<keyword evidence="6 8" id="KW-1133">Transmembrane helix</keyword>
<feature type="transmembrane region" description="Helical" evidence="8">
    <location>
        <begin position="60"/>
        <end position="85"/>
    </location>
</feature>
<protein>
    <submittedName>
        <fullName evidence="9">AI-2E family transporter</fullName>
    </submittedName>
</protein>
<dbReference type="GO" id="GO:0005886">
    <property type="term" value="C:plasma membrane"/>
    <property type="evidence" value="ECO:0007669"/>
    <property type="project" value="UniProtKB-SubCell"/>
</dbReference>
<dbReference type="InterPro" id="IPR002549">
    <property type="entry name" value="AI-2E-like"/>
</dbReference>
<keyword evidence="7 8" id="KW-0472">Membrane</keyword>
<dbReference type="AlphaFoldDB" id="A0A916N1T9"/>
<dbReference type="RefSeq" id="WP_220635052.1">
    <property type="nucleotide sequence ID" value="NZ_CAJQUM010000001.1"/>
</dbReference>
<feature type="transmembrane region" description="Helical" evidence="8">
    <location>
        <begin position="12"/>
        <end position="40"/>
    </location>
</feature>
<evidence type="ECO:0000256" key="6">
    <source>
        <dbReference type="ARBA" id="ARBA00022989"/>
    </source>
</evidence>
<dbReference type="PANTHER" id="PTHR21716">
    <property type="entry name" value="TRANSMEMBRANE PROTEIN"/>
    <property type="match status" value="1"/>
</dbReference>
<organism evidence="9 10">
    <name type="scientific">Georgfuchsia toluolica</name>
    <dbReference type="NCBI Taxonomy" id="424218"/>
    <lineage>
        <taxon>Bacteria</taxon>
        <taxon>Pseudomonadati</taxon>
        <taxon>Pseudomonadota</taxon>
        <taxon>Betaproteobacteria</taxon>
        <taxon>Nitrosomonadales</taxon>
        <taxon>Sterolibacteriaceae</taxon>
        <taxon>Georgfuchsia</taxon>
    </lineage>
</organism>
<keyword evidence="4" id="KW-1003">Cell membrane</keyword>
<gene>
    <name evidence="9" type="ORF">GTOL_10926</name>
</gene>
<evidence type="ECO:0000313" key="10">
    <source>
        <dbReference type="Proteomes" id="UP000742786"/>
    </source>
</evidence>
<evidence type="ECO:0000256" key="4">
    <source>
        <dbReference type="ARBA" id="ARBA00022475"/>
    </source>
</evidence>
<comment type="similarity">
    <text evidence="2">Belongs to the autoinducer-2 exporter (AI-2E) (TC 2.A.86) family.</text>
</comment>
<evidence type="ECO:0000256" key="8">
    <source>
        <dbReference type="SAM" id="Phobius"/>
    </source>
</evidence>
<keyword evidence="3" id="KW-0813">Transport</keyword>
<comment type="subcellular location">
    <subcellularLocation>
        <location evidence="1">Cell membrane</location>
        <topology evidence="1">Multi-pass membrane protein</topology>
    </subcellularLocation>
</comment>
<feature type="transmembrane region" description="Helical" evidence="8">
    <location>
        <begin position="148"/>
        <end position="174"/>
    </location>
</feature>
<feature type="transmembrane region" description="Helical" evidence="8">
    <location>
        <begin position="272"/>
        <end position="292"/>
    </location>
</feature>
<name>A0A916N1T9_9PROT</name>
<feature type="transmembrane region" description="Helical" evidence="8">
    <location>
        <begin position="304"/>
        <end position="326"/>
    </location>
</feature>
<feature type="transmembrane region" description="Helical" evidence="8">
    <location>
        <begin position="238"/>
        <end position="266"/>
    </location>
</feature>
<evidence type="ECO:0000256" key="2">
    <source>
        <dbReference type="ARBA" id="ARBA00009773"/>
    </source>
</evidence>
<accession>A0A916N1T9</accession>
<dbReference type="PANTHER" id="PTHR21716:SF67">
    <property type="entry name" value="TRANSPORT PROTEIN YDIK-RELATED"/>
    <property type="match status" value="1"/>
</dbReference>
<evidence type="ECO:0000256" key="5">
    <source>
        <dbReference type="ARBA" id="ARBA00022692"/>
    </source>
</evidence>
<dbReference type="EMBL" id="CAJQUM010000001">
    <property type="protein sequence ID" value="CAG4883044.1"/>
    <property type="molecule type" value="Genomic_DNA"/>
</dbReference>
<evidence type="ECO:0000313" key="9">
    <source>
        <dbReference type="EMBL" id="CAG4883044.1"/>
    </source>
</evidence>
<comment type="caution">
    <text evidence="9">The sequence shown here is derived from an EMBL/GenBank/DDBJ whole genome shotgun (WGS) entry which is preliminary data.</text>
</comment>
<evidence type="ECO:0000256" key="1">
    <source>
        <dbReference type="ARBA" id="ARBA00004651"/>
    </source>
</evidence>
<dbReference type="Proteomes" id="UP000742786">
    <property type="component" value="Unassembled WGS sequence"/>
</dbReference>
<evidence type="ECO:0000256" key="7">
    <source>
        <dbReference type="ARBA" id="ARBA00023136"/>
    </source>
</evidence>
<proteinExistence type="inferred from homology"/>
<reference evidence="9" key="1">
    <citation type="submission" date="2021-04" db="EMBL/GenBank/DDBJ databases">
        <authorList>
            <person name="Hornung B."/>
        </authorList>
    </citation>
    <scope>NUCLEOTIDE SEQUENCE</scope>
    <source>
        <strain evidence="9">G5G6</strain>
    </source>
</reference>
<feature type="transmembrane region" description="Helical" evidence="8">
    <location>
        <begin position="210"/>
        <end position="231"/>
    </location>
</feature>
<dbReference type="Pfam" id="PF01594">
    <property type="entry name" value="AI-2E_transport"/>
    <property type="match status" value="1"/>
</dbReference>
<keyword evidence="10" id="KW-1185">Reference proteome</keyword>